<dbReference type="Gene3D" id="3.40.50.300">
    <property type="entry name" value="P-loop containing nucleotide triphosphate hydrolases"/>
    <property type="match status" value="1"/>
</dbReference>
<evidence type="ECO:0000256" key="5">
    <source>
        <dbReference type="ARBA" id="ARBA00022705"/>
    </source>
</evidence>
<accession>A0ABU0NF84</accession>
<keyword evidence="5" id="KW-0235">DNA replication</keyword>
<reference evidence="11" key="1">
    <citation type="submission" date="2023-07" db="EMBL/GenBank/DDBJ databases">
        <title>Genomic Encyclopedia of Type Strains, Phase IV (KMG-IV): sequencing the most valuable type-strain genomes for metagenomic binning, comparative biology and taxonomic classification.</title>
        <authorList>
            <person name="Goeker M."/>
        </authorList>
    </citation>
    <scope>NUCLEOTIDE SEQUENCE [LARGE SCALE GENOMIC DNA]</scope>
    <source>
        <strain evidence="11">DSM 22019</strain>
    </source>
</reference>
<keyword evidence="4 11" id="KW-0548">Nucleotidyltransferase</keyword>
<dbReference type="InterPro" id="IPR027417">
    <property type="entry name" value="P-loop_NTPase"/>
</dbReference>
<dbReference type="SUPFAM" id="SSF48019">
    <property type="entry name" value="post-AAA+ oligomerization domain-like"/>
    <property type="match status" value="1"/>
</dbReference>
<keyword evidence="6" id="KW-0239">DNA-directed DNA polymerase</keyword>
<keyword evidence="12" id="KW-1185">Reference proteome</keyword>
<evidence type="ECO:0000256" key="6">
    <source>
        <dbReference type="ARBA" id="ARBA00022932"/>
    </source>
</evidence>
<evidence type="ECO:0000256" key="7">
    <source>
        <dbReference type="ARBA" id="ARBA00034754"/>
    </source>
</evidence>
<dbReference type="Proteomes" id="UP001236620">
    <property type="component" value="Unassembled WGS sequence"/>
</dbReference>
<dbReference type="SUPFAM" id="SSF52540">
    <property type="entry name" value="P-loop containing nucleoside triphosphate hydrolases"/>
    <property type="match status" value="1"/>
</dbReference>
<feature type="domain" description="DNA polymerase III delta N-terminal" evidence="9">
    <location>
        <begin position="8"/>
        <end position="129"/>
    </location>
</feature>
<evidence type="ECO:0000256" key="8">
    <source>
        <dbReference type="ARBA" id="ARBA00049244"/>
    </source>
</evidence>
<protein>
    <recommendedName>
        <fullName evidence="2">DNA polymerase III subunit delta</fullName>
        <ecNumber evidence="1">2.7.7.7</ecNumber>
    </recommendedName>
</protein>
<dbReference type="Gene3D" id="1.10.8.60">
    <property type="match status" value="1"/>
</dbReference>
<comment type="similarity">
    <text evidence="7">Belongs to the DNA polymerase HolA subunit family.</text>
</comment>
<dbReference type="InterPro" id="IPR005790">
    <property type="entry name" value="DNA_polIII_delta"/>
</dbReference>
<dbReference type="GO" id="GO:0003887">
    <property type="term" value="F:DNA-directed DNA polymerase activity"/>
    <property type="evidence" value="ECO:0007669"/>
    <property type="project" value="UniProtKB-EC"/>
</dbReference>
<dbReference type="InterPro" id="IPR048466">
    <property type="entry name" value="DNA_pol3_delta-like_C"/>
</dbReference>
<evidence type="ECO:0000256" key="4">
    <source>
        <dbReference type="ARBA" id="ARBA00022695"/>
    </source>
</evidence>
<dbReference type="EC" id="2.7.7.7" evidence="1"/>
<dbReference type="EMBL" id="JAUSWP010000009">
    <property type="protein sequence ID" value="MDQ0568087.1"/>
    <property type="molecule type" value="Genomic_DNA"/>
</dbReference>
<dbReference type="InterPro" id="IPR008921">
    <property type="entry name" value="DNA_pol3_clamp-load_cplx_C"/>
</dbReference>
<sequence>MNRVIDMYFVYSEDFFLMNQKIDEIIKKNQNKDNCEIKTFSLTEDDFNDIYDNVTNFSFFSDQTIIVITEAYFVNESKTSFNKNFSLTKLTEMIKNKNPNNIVIFAMNSNKFSKKLKIAKFIEQHCNVIYLKPYDQTQTIDYIIKYLNSKNKKIDNKLANEIYNYLPNDLQTITNELNKLASLTSQINLDIIKNVFAKYHQDDVFMLVDAFISNDISKFIKLYRDYVSINDDIIALISLLETNLTFYRDVLILKQQFLSQQEISSMLNSHPYRVKLAMNNKYNIKQLNDKIKIVYKIFKGIISSEMDKNIIVEYELIKNMGG</sequence>
<organism evidence="11 12">
    <name type="scientific">Mycoplasma yeatsii</name>
    <dbReference type="NCBI Taxonomy" id="51365"/>
    <lineage>
        <taxon>Bacteria</taxon>
        <taxon>Bacillati</taxon>
        <taxon>Mycoplasmatota</taxon>
        <taxon>Mollicutes</taxon>
        <taxon>Mycoplasmataceae</taxon>
        <taxon>Mycoplasma</taxon>
    </lineage>
</organism>
<feature type="domain" description="DNA polymerase III delta subunit-like C-terminal" evidence="10">
    <location>
        <begin position="201"/>
        <end position="318"/>
    </location>
</feature>
<name>A0ABU0NF84_9MOLU</name>
<comment type="caution">
    <text evidence="11">The sequence shown here is derived from an EMBL/GenBank/DDBJ whole genome shotgun (WGS) entry which is preliminary data.</text>
</comment>
<keyword evidence="3 11" id="KW-0808">Transferase</keyword>
<evidence type="ECO:0000313" key="12">
    <source>
        <dbReference type="Proteomes" id="UP001236620"/>
    </source>
</evidence>
<evidence type="ECO:0000313" key="11">
    <source>
        <dbReference type="EMBL" id="MDQ0568087.1"/>
    </source>
</evidence>
<dbReference type="Pfam" id="PF06144">
    <property type="entry name" value="DNA_pol3_delta"/>
    <property type="match status" value="1"/>
</dbReference>
<dbReference type="InterPro" id="IPR010372">
    <property type="entry name" value="DNA_pol3_delta_N"/>
</dbReference>
<evidence type="ECO:0000256" key="1">
    <source>
        <dbReference type="ARBA" id="ARBA00012417"/>
    </source>
</evidence>
<evidence type="ECO:0000256" key="3">
    <source>
        <dbReference type="ARBA" id="ARBA00022679"/>
    </source>
</evidence>
<evidence type="ECO:0000256" key="2">
    <source>
        <dbReference type="ARBA" id="ARBA00017703"/>
    </source>
</evidence>
<gene>
    <name evidence="11" type="ORF">J2Z63_000736</name>
</gene>
<comment type="catalytic activity">
    <reaction evidence="8">
        <text>DNA(n) + a 2'-deoxyribonucleoside 5'-triphosphate = DNA(n+1) + diphosphate</text>
        <dbReference type="Rhea" id="RHEA:22508"/>
        <dbReference type="Rhea" id="RHEA-COMP:17339"/>
        <dbReference type="Rhea" id="RHEA-COMP:17340"/>
        <dbReference type="ChEBI" id="CHEBI:33019"/>
        <dbReference type="ChEBI" id="CHEBI:61560"/>
        <dbReference type="ChEBI" id="CHEBI:173112"/>
        <dbReference type="EC" id="2.7.7.7"/>
    </reaction>
</comment>
<dbReference type="PANTHER" id="PTHR34388">
    <property type="entry name" value="DNA POLYMERASE III SUBUNIT DELTA"/>
    <property type="match status" value="1"/>
</dbReference>
<dbReference type="NCBIfam" id="TIGR01128">
    <property type="entry name" value="holA"/>
    <property type="match status" value="1"/>
</dbReference>
<dbReference type="Gene3D" id="1.20.272.10">
    <property type="match status" value="1"/>
</dbReference>
<dbReference type="PANTHER" id="PTHR34388:SF1">
    <property type="entry name" value="DNA POLYMERASE III SUBUNIT DELTA"/>
    <property type="match status" value="1"/>
</dbReference>
<dbReference type="Pfam" id="PF21694">
    <property type="entry name" value="DNA_pol3_delta_C"/>
    <property type="match status" value="1"/>
</dbReference>
<proteinExistence type="inferred from homology"/>
<evidence type="ECO:0000259" key="10">
    <source>
        <dbReference type="Pfam" id="PF21694"/>
    </source>
</evidence>
<evidence type="ECO:0000259" key="9">
    <source>
        <dbReference type="Pfam" id="PF06144"/>
    </source>
</evidence>